<dbReference type="Proteomes" id="UP000299102">
    <property type="component" value="Unassembled WGS sequence"/>
</dbReference>
<comment type="caution">
    <text evidence="2">The sequence shown here is derived from an EMBL/GenBank/DDBJ whole genome shotgun (WGS) entry which is preliminary data.</text>
</comment>
<organism evidence="2 3">
    <name type="scientific">Eumeta variegata</name>
    <name type="common">Bagworm moth</name>
    <name type="synonym">Eumeta japonica</name>
    <dbReference type="NCBI Taxonomy" id="151549"/>
    <lineage>
        <taxon>Eukaryota</taxon>
        <taxon>Metazoa</taxon>
        <taxon>Ecdysozoa</taxon>
        <taxon>Arthropoda</taxon>
        <taxon>Hexapoda</taxon>
        <taxon>Insecta</taxon>
        <taxon>Pterygota</taxon>
        <taxon>Neoptera</taxon>
        <taxon>Endopterygota</taxon>
        <taxon>Lepidoptera</taxon>
        <taxon>Glossata</taxon>
        <taxon>Ditrysia</taxon>
        <taxon>Tineoidea</taxon>
        <taxon>Psychidae</taxon>
        <taxon>Oiketicinae</taxon>
        <taxon>Eumeta</taxon>
    </lineage>
</organism>
<feature type="region of interest" description="Disordered" evidence="1">
    <location>
        <begin position="1"/>
        <end position="37"/>
    </location>
</feature>
<sequence>MDIESNGDRLSTSRQLSHSGPRDRQKRPNLRTDSPRMDAFGVTRRDAVCNGLTICNVMLAYIVVGLRGGTAIFSRNKGLLVSKWASFV</sequence>
<evidence type="ECO:0000313" key="3">
    <source>
        <dbReference type="Proteomes" id="UP000299102"/>
    </source>
</evidence>
<reference evidence="2 3" key="1">
    <citation type="journal article" date="2019" name="Commun. Biol.">
        <title>The bagworm genome reveals a unique fibroin gene that provides high tensile strength.</title>
        <authorList>
            <person name="Kono N."/>
            <person name="Nakamura H."/>
            <person name="Ohtoshi R."/>
            <person name="Tomita M."/>
            <person name="Numata K."/>
            <person name="Arakawa K."/>
        </authorList>
    </citation>
    <scope>NUCLEOTIDE SEQUENCE [LARGE SCALE GENOMIC DNA]</scope>
</reference>
<feature type="compositionally biased region" description="Polar residues" evidence="1">
    <location>
        <begin position="8"/>
        <end position="18"/>
    </location>
</feature>
<keyword evidence="3" id="KW-1185">Reference proteome</keyword>
<proteinExistence type="predicted"/>
<name>A0A4C1WD91_EUMVA</name>
<accession>A0A4C1WD91</accession>
<protein>
    <submittedName>
        <fullName evidence="2">Uncharacterized protein</fullName>
    </submittedName>
</protein>
<evidence type="ECO:0000313" key="2">
    <source>
        <dbReference type="EMBL" id="GBP48432.1"/>
    </source>
</evidence>
<gene>
    <name evidence="2" type="ORF">EVAR_32833_1</name>
</gene>
<evidence type="ECO:0000256" key="1">
    <source>
        <dbReference type="SAM" id="MobiDB-lite"/>
    </source>
</evidence>
<dbReference type="AlphaFoldDB" id="A0A4C1WD91"/>
<dbReference type="EMBL" id="BGZK01000524">
    <property type="protein sequence ID" value="GBP48432.1"/>
    <property type="molecule type" value="Genomic_DNA"/>
</dbReference>